<protein>
    <submittedName>
        <fullName evidence="2">Uncharacterized protein</fullName>
    </submittedName>
</protein>
<comment type="caution">
    <text evidence="2">The sequence shown here is derived from an EMBL/GenBank/DDBJ whole genome shotgun (WGS) entry which is preliminary data.</text>
</comment>
<dbReference type="OrthoDB" id="5378975at2759"/>
<name>A0A8H5BE08_9AGAR</name>
<feature type="region of interest" description="Disordered" evidence="1">
    <location>
        <begin position="43"/>
        <end position="81"/>
    </location>
</feature>
<keyword evidence="3" id="KW-1185">Reference proteome</keyword>
<organism evidence="2 3">
    <name type="scientific">Psilocybe cf. subviscida</name>
    <dbReference type="NCBI Taxonomy" id="2480587"/>
    <lineage>
        <taxon>Eukaryota</taxon>
        <taxon>Fungi</taxon>
        <taxon>Dikarya</taxon>
        <taxon>Basidiomycota</taxon>
        <taxon>Agaricomycotina</taxon>
        <taxon>Agaricomycetes</taxon>
        <taxon>Agaricomycetidae</taxon>
        <taxon>Agaricales</taxon>
        <taxon>Agaricineae</taxon>
        <taxon>Strophariaceae</taxon>
        <taxon>Psilocybe</taxon>
    </lineage>
</organism>
<feature type="region of interest" description="Disordered" evidence="1">
    <location>
        <begin position="203"/>
        <end position="247"/>
    </location>
</feature>
<dbReference type="InterPro" id="IPR031355">
    <property type="entry name" value="YBL010C/LAA2-like"/>
</dbReference>
<accession>A0A8H5BE08</accession>
<evidence type="ECO:0000313" key="2">
    <source>
        <dbReference type="EMBL" id="KAF5321303.1"/>
    </source>
</evidence>
<sequence length="342" mass="37194">MDDDLTFGASVWGEPEPVSAPPIASKAAPAVVDEFEATAFDDFDDFGEPEAAAADGAKDDDDFGDFGDFGEADPSSSMAFGDSVTFDEASIAGPSSQNWRPLLLDPFPSRPSLEAELEDTLGPVWNYEDIAAVTTDEPIREAEGVAQILTTPSSRQMYKSLSDTLPPTKPPNWTRSRIRRQHLITLGIPVNLDEVLPRANGKPLPTLEIHTRPMSAPPGARNPHQINGTHTSHNSRSGTPQPGQQAIHAQFGPKPELEMGKINKLLQLSQETLALQPLGNLERYLAELKQQTANTSNLLTYLLQSRDALQQDSETYNGLIAEMVGEAQKLKSGKQRTGSIRR</sequence>
<evidence type="ECO:0000313" key="3">
    <source>
        <dbReference type="Proteomes" id="UP000567179"/>
    </source>
</evidence>
<dbReference type="Proteomes" id="UP000567179">
    <property type="component" value="Unassembled WGS sequence"/>
</dbReference>
<reference evidence="2 3" key="1">
    <citation type="journal article" date="2020" name="ISME J.">
        <title>Uncovering the hidden diversity of litter-decomposition mechanisms in mushroom-forming fungi.</title>
        <authorList>
            <person name="Floudas D."/>
            <person name="Bentzer J."/>
            <person name="Ahren D."/>
            <person name="Johansson T."/>
            <person name="Persson P."/>
            <person name="Tunlid A."/>
        </authorList>
    </citation>
    <scope>NUCLEOTIDE SEQUENCE [LARGE SCALE GENOMIC DNA]</scope>
    <source>
        <strain evidence="2 3">CBS 101986</strain>
    </source>
</reference>
<dbReference type="PANTHER" id="PTHR38698:SF1">
    <property type="entry name" value="FUNGAL PROTEIN"/>
    <property type="match status" value="1"/>
</dbReference>
<feature type="compositionally biased region" description="Polar residues" evidence="1">
    <location>
        <begin position="224"/>
        <end position="244"/>
    </location>
</feature>
<gene>
    <name evidence="2" type="ORF">D9619_000652</name>
</gene>
<dbReference type="AlphaFoldDB" id="A0A8H5BE08"/>
<dbReference type="EMBL" id="JAACJJ010000028">
    <property type="protein sequence ID" value="KAF5321303.1"/>
    <property type="molecule type" value="Genomic_DNA"/>
</dbReference>
<dbReference type="PANTHER" id="PTHR38698">
    <property type="entry name" value="EXPRESSED PROTEIN"/>
    <property type="match status" value="1"/>
</dbReference>
<feature type="region of interest" description="Disordered" evidence="1">
    <location>
        <begin position="1"/>
        <end position="24"/>
    </location>
</feature>
<dbReference type="Pfam" id="PF17104">
    <property type="entry name" value="YBL010C_LAA2"/>
    <property type="match status" value="1"/>
</dbReference>
<feature type="compositionally biased region" description="Acidic residues" evidence="1">
    <location>
        <begin position="58"/>
        <end position="71"/>
    </location>
</feature>
<proteinExistence type="predicted"/>
<evidence type="ECO:0000256" key="1">
    <source>
        <dbReference type="SAM" id="MobiDB-lite"/>
    </source>
</evidence>